<organism evidence="1 2">
    <name type="scientific">Vitis vinifera</name>
    <name type="common">Grape</name>
    <dbReference type="NCBI Taxonomy" id="29760"/>
    <lineage>
        <taxon>Eukaryota</taxon>
        <taxon>Viridiplantae</taxon>
        <taxon>Streptophyta</taxon>
        <taxon>Embryophyta</taxon>
        <taxon>Tracheophyta</taxon>
        <taxon>Spermatophyta</taxon>
        <taxon>Magnoliopsida</taxon>
        <taxon>eudicotyledons</taxon>
        <taxon>Gunneridae</taxon>
        <taxon>Pentapetalae</taxon>
        <taxon>rosids</taxon>
        <taxon>Vitales</taxon>
        <taxon>Vitaceae</taxon>
        <taxon>Viteae</taxon>
        <taxon>Vitis</taxon>
    </lineage>
</organism>
<evidence type="ECO:0000313" key="1">
    <source>
        <dbReference type="EMBL" id="RVW81993.1"/>
    </source>
</evidence>
<proteinExistence type="predicted"/>
<gene>
    <name evidence="1" type="ORF">CK203_033325</name>
</gene>
<protein>
    <submittedName>
        <fullName evidence="1">Uncharacterized protein</fullName>
    </submittedName>
</protein>
<dbReference type="EMBL" id="QGNW01000246">
    <property type="protein sequence ID" value="RVW81993.1"/>
    <property type="molecule type" value="Genomic_DNA"/>
</dbReference>
<reference evidence="1 2" key="1">
    <citation type="journal article" date="2018" name="PLoS Genet.">
        <title>Population sequencing reveals clonal diversity and ancestral inbreeding in the grapevine cultivar Chardonnay.</title>
        <authorList>
            <person name="Roach M.J."/>
            <person name="Johnson D.L."/>
            <person name="Bohlmann J."/>
            <person name="van Vuuren H.J."/>
            <person name="Jones S.J."/>
            <person name="Pretorius I.S."/>
            <person name="Schmidt S.A."/>
            <person name="Borneman A.R."/>
        </authorList>
    </citation>
    <scope>NUCLEOTIDE SEQUENCE [LARGE SCALE GENOMIC DNA]</scope>
    <source>
        <strain evidence="2">cv. Chardonnay</strain>
        <tissue evidence="1">Leaf</tissue>
    </source>
</reference>
<comment type="caution">
    <text evidence="1">The sequence shown here is derived from an EMBL/GenBank/DDBJ whole genome shotgun (WGS) entry which is preliminary data.</text>
</comment>
<sequence>MRRELQQIKWKNSRQLSWYIKNRLHVFDRKLANWTHTRLDSAERRKHVTSSFKCSL</sequence>
<name>A0A438HC04_VITVI</name>
<dbReference type="AlphaFoldDB" id="A0A438HC04"/>
<dbReference type="Proteomes" id="UP000288805">
    <property type="component" value="Unassembled WGS sequence"/>
</dbReference>
<evidence type="ECO:0000313" key="2">
    <source>
        <dbReference type="Proteomes" id="UP000288805"/>
    </source>
</evidence>
<accession>A0A438HC04</accession>